<sequence length="54" mass="6055">MPFERREPNRDSGKSARPTTDAEILIFTGIRYERQPPTAPTKPSASPRTKRKGG</sequence>
<feature type="region of interest" description="Disordered" evidence="1">
    <location>
        <begin position="1"/>
        <end position="54"/>
    </location>
</feature>
<protein>
    <submittedName>
        <fullName evidence="2">Uncharacterized protein</fullName>
    </submittedName>
</protein>
<evidence type="ECO:0000313" key="3">
    <source>
        <dbReference type="Proteomes" id="UP000782610"/>
    </source>
</evidence>
<accession>A0A933L112</accession>
<dbReference type="Proteomes" id="UP000782610">
    <property type="component" value="Unassembled WGS sequence"/>
</dbReference>
<name>A0A933L112_9HYPH</name>
<proteinExistence type="predicted"/>
<organism evidence="2 3">
    <name type="scientific">Devosia nanyangense</name>
    <dbReference type="NCBI Taxonomy" id="1228055"/>
    <lineage>
        <taxon>Bacteria</taxon>
        <taxon>Pseudomonadati</taxon>
        <taxon>Pseudomonadota</taxon>
        <taxon>Alphaproteobacteria</taxon>
        <taxon>Hyphomicrobiales</taxon>
        <taxon>Devosiaceae</taxon>
        <taxon>Devosia</taxon>
    </lineage>
</organism>
<evidence type="ECO:0000256" key="1">
    <source>
        <dbReference type="SAM" id="MobiDB-lite"/>
    </source>
</evidence>
<feature type="compositionally biased region" description="Basic and acidic residues" evidence="1">
    <location>
        <begin position="1"/>
        <end position="14"/>
    </location>
</feature>
<reference evidence="2" key="1">
    <citation type="submission" date="2020-07" db="EMBL/GenBank/DDBJ databases">
        <title>Huge and variable diversity of episymbiotic CPR bacteria and DPANN archaea in groundwater ecosystems.</title>
        <authorList>
            <person name="He C.Y."/>
            <person name="Keren R."/>
            <person name="Whittaker M."/>
            <person name="Farag I.F."/>
            <person name="Doudna J."/>
            <person name="Cate J.H.D."/>
            <person name="Banfield J.F."/>
        </authorList>
    </citation>
    <scope>NUCLEOTIDE SEQUENCE</scope>
    <source>
        <strain evidence="2">NC_groundwater_1586_Pr3_B-0.1um_66_15</strain>
    </source>
</reference>
<gene>
    <name evidence="2" type="ORF">HY834_11075</name>
</gene>
<dbReference type="AlphaFoldDB" id="A0A933L112"/>
<comment type="caution">
    <text evidence="2">The sequence shown here is derived from an EMBL/GenBank/DDBJ whole genome shotgun (WGS) entry which is preliminary data.</text>
</comment>
<evidence type="ECO:0000313" key="2">
    <source>
        <dbReference type="EMBL" id="MBI4922284.1"/>
    </source>
</evidence>
<dbReference type="EMBL" id="JACRAF010000029">
    <property type="protein sequence ID" value="MBI4922284.1"/>
    <property type="molecule type" value="Genomic_DNA"/>
</dbReference>